<dbReference type="Proteomes" id="UP000572635">
    <property type="component" value="Unassembled WGS sequence"/>
</dbReference>
<sequence length="302" mass="31561">MATPTRITAAAAVPLLLAASACGASDPYSEGGAAGGSDGALVVGSADFPESTLLANIYAQALENAGQEVETKLNIGSREVYYDQIESGNLSVLPEYNGGILLYLDQEAEPGDQEETDKRVEEALPDGLSILDSSAAENKDSVTVTRKTAEDDDLAEIGDLADVAGDMVLGGPPEFESRPQGVPGLEKAYGVEFERFESLEPALLPQALTDGDIQAANLFTTDPAIATEDLVTLEDPENVFGAQNVVPLIHDASVDDAAREALNAVSAELTTDELAALNERVSIEHESAADVAADWLQEKGLA</sequence>
<dbReference type="Pfam" id="PF04069">
    <property type="entry name" value="OpuAC"/>
    <property type="match status" value="1"/>
</dbReference>
<feature type="chain" id="PRO_5039356515" evidence="1">
    <location>
        <begin position="25"/>
        <end position="302"/>
    </location>
</feature>
<dbReference type="GO" id="GO:0043190">
    <property type="term" value="C:ATP-binding cassette (ABC) transporter complex"/>
    <property type="evidence" value="ECO:0007669"/>
    <property type="project" value="InterPro"/>
</dbReference>
<comment type="caution">
    <text evidence="3">The sequence shown here is derived from an EMBL/GenBank/DDBJ whole genome shotgun (WGS) entry which is preliminary data.</text>
</comment>
<protein>
    <submittedName>
        <fullName evidence="3">Osmoprotectant transport system substrate-binding protein</fullName>
    </submittedName>
</protein>
<organism evidence="3 4">
    <name type="scientific">Nocardiopsis composta</name>
    <dbReference type="NCBI Taxonomy" id="157465"/>
    <lineage>
        <taxon>Bacteria</taxon>
        <taxon>Bacillati</taxon>
        <taxon>Actinomycetota</taxon>
        <taxon>Actinomycetes</taxon>
        <taxon>Streptosporangiales</taxon>
        <taxon>Nocardiopsidaceae</taxon>
        <taxon>Nocardiopsis</taxon>
    </lineage>
</organism>
<dbReference type="RefSeq" id="WP_184392155.1">
    <property type="nucleotide sequence ID" value="NZ_BAAAJD010000043.1"/>
</dbReference>
<dbReference type="SUPFAM" id="SSF53850">
    <property type="entry name" value="Periplasmic binding protein-like II"/>
    <property type="match status" value="1"/>
</dbReference>
<proteinExistence type="predicted"/>
<feature type="domain" description="ABC-type glycine betaine transport system substrate-binding" evidence="2">
    <location>
        <begin position="41"/>
        <end position="298"/>
    </location>
</feature>
<reference evidence="3 4" key="1">
    <citation type="submission" date="2020-08" db="EMBL/GenBank/DDBJ databases">
        <title>Sequencing the genomes of 1000 actinobacteria strains.</title>
        <authorList>
            <person name="Klenk H.-P."/>
        </authorList>
    </citation>
    <scope>NUCLEOTIDE SEQUENCE [LARGE SCALE GENOMIC DNA]</scope>
    <source>
        <strain evidence="3 4">DSM 44551</strain>
    </source>
</reference>
<name>A0A7W8QLF9_9ACTN</name>
<accession>A0A7W8QLF9</accession>
<dbReference type="CDD" id="cd13606">
    <property type="entry name" value="PBP2_ProX_like"/>
    <property type="match status" value="1"/>
</dbReference>
<keyword evidence="1" id="KW-0732">Signal</keyword>
<evidence type="ECO:0000259" key="2">
    <source>
        <dbReference type="Pfam" id="PF04069"/>
    </source>
</evidence>
<gene>
    <name evidence="3" type="ORF">HDA36_002697</name>
</gene>
<dbReference type="GO" id="GO:0022857">
    <property type="term" value="F:transmembrane transporter activity"/>
    <property type="evidence" value="ECO:0007669"/>
    <property type="project" value="InterPro"/>
</dbReference>
<evidence type="ECO:0000256" key="1">
    <source>
        <dbReference type="SAM" id="SignalP"/>
    </source>
</evidence>
<dbReference type="InterPro" id="IPR007210">
    <property type="entry name" value="ABC_Gly_betaine_transp_sub-bd"/>
</dbReference>
<dbReference type="EMBL" id="JACHDB010000001">
    <property type="protein sequence ID" value="MBB5432613.1"/>
    <property type="molecule type" value="Genomic_DNA"/>
</dbReference>
<feature type="signal peptide" evidence="1">
    <location>
        <begin position="1"/>
        <end position="24"/>
    </location>
</feature>
<keyword evidence="4" id="KW-1185">Reference proteome</keyword>
<dbReference type="AlphaFoldDB" id="A0A7W8QLF9"/>
<evidence type="ECO:0000313" key="4">
    <source>
        <dbReference type="Proteomes" id="UP000572635"/>
    </source>
</evidence>
<dbReference type="PROSITE" id="PS51257">
    <property type="entry name" value="PROKAR_LIPOPROTEIN"/>
    <property type="match status" value="1"/>
</dbReference>
<dbReference type="Gene3D" id="3.40.190.10">
    <property type="entry name" value="Periplasmic binding protein-like II"/>
    <property type="match status" value="1"/>
</dbReference>
<dbReference type="Gene3D" id="3.40.190.120">
    <property type="entry name" value="Osmoprotection protein (prox), domain 2"/>
    <property type="match status" value="1"/>
</dbReference>
<evidence type="ECO:0000313" key="3">
    <source>
        <dbReference type="EMBL" id="MBB5432613.1"/>
    </source>
</evidence>